<dbReference type="AlphaFoldDB" id="A0A6B9FCW6"/>
<evidence type="ECO:0000256" key="1">
    <source>
        <dbReference type="SAM" id="MobiDB-lite"/>
    </source>
</evidence>
<feature type="region of interest" description="Disordered" evidence="1">
    <location>
        <begin position="110"/>
        <end position="133"/>
    </location>
</feature>
<keyword evidence="4" id="KW-1185">Reference proteome</keyword>
<evidence type="ECO:0000313" key="3">
    <source>
        <dbReference type="EMBL" id="QGX94100.1"/>
    </source>
</evidence>
<keyword evidence="2" id="KW-0812">Transmembrane</keyword>
<protein>
    <submittedName>
        <fullName evidence="3">Proton-conducting membrane transporter</fullName>
    </submittedName>
</protein>
<dbReference type="EMBL" id="CP034345">
    <property type="protein sequence ID" value="QGX94100.1"/>
    <property type="molecule type" value="Genomic_DNA"/>
</dbReference>
<dbReference type="GeneID" id="99245336"/>
<keyword evidence="2" id="KW-0472">Membrane</keyword>
<accession>A0A6B9FCW6</accession>
<dbReference type="OrthoDB" id="214784at2157"/>
<feature type="transmembrane region" description="Helical" evidence="2">
    <location>
        <begin position="12"/>
        <end position="35"/>
    </location>
</feature>
<organism evidence="3 4">
    <name type="scientific">Haloplanus rallus</name>
    <dbReference type="NCBI Taxonomy" id="1816183"/>
    <lineage>
        <taxon>Archaea</taxon>
        <taxon>Methanobacteriati</taxon>
        <taxon>Methanobacteriota</taxon>
        <taxon>Stenosarchaea group</taxon>
        <taxon>Halobacteria</taxon>
        <taxon>Halobacteriales</taxon>
        <taxon>Haloferacaceae</taxon>
        <taxon>Haloplanus</taxon>
    </lineage>
</organism>
<sequence length="133" mass="13536">MTTKPKLRVGSHLLPGLAAVALFVVIAVAVLRASFGDPQGFPSDGSITASIGYAMFNLDMGAVPGEGFLVSLIVIAVALDAALDGSLLLAKREQDGSAVALLADGGRRVRDRLTDGDGADVADADDDVEGGDR</sequence>
<feature type="compositionally biased region" description="Acidic residues" evidence="1">
    <location>
        <begin position="117"/>
        <end position="133"/>
    </location>
</feature>
<dbReference type="KEGG" id="hra:EI982_04545"/>
<gene>
    <name evidence="3" type="ORF">EI982_04545</name>
</gene>
<proteinExistence type="predicted"/>
<evidence type="ECO:0000256" key="2">
    <source>
        <dbReference type="SAM" id="Phobius"/>
    </source>
</evidence>
<dbReference type="Proteomes" id="UP000428325">
    <property type="component" value="Chromosome"/>
</dbReference>
<dbReference type="RefSeq" id="WP_157688337.1">
    <property type="nucleotide sequence ID" value="NZ_CP034345.1"/>
</dbReference>
<keyword evidence="2" id="KW-1133">Transmembrane helix</keyword>
<name>A0A6B9FCW6_9EURY</name>
<reference evidence="3 4" key="1">
    <citation type="submission" date="2018-12" db="EMBL/GenBank/DDBJ databases">
        <title>Complete genome sequence of Haloplanus rallus MBLA0036.</title>
        <authorList>
            <person name="Nam Y.-d."/>
            <person name="Kang J."/>
            <person name="Chung W.-H."/>
            <person name="Park Y.S."/>
        </authorList>
    </citation>
    <scope>NUCLEOTIDE SEQUENCE [LARGE SCALE GENOMIC DNA]</scope>
    <source>
        <strain evidence="3 4">MBLA0036</strain>
    </source>
</reference>
<feature type="transmembrane region" description="Helical" evidence="2">
    <location>
        <begin position="68"/>
        <end position="90"/>
    </location>
</feature>
<evidence type="ECO:0000313" key="4">
    <source>
        <dbReference type="Proteomes" id="UP000428325"/>
    </source>
</evidence>